<feature type="region of interest" description="Disordered" evidence="1">
    <location>
        <begin position="152"/>
        <end position="232"/>
    </location>
</feature>
<feature type="compositionally biased region" description="Gly residues" evidence="1">
    <location>
        <begin position="324"/>
        <end position="337"/>
    </location>
</feature>
<feature type="region of interest" description="Disordered" evidence="1">
    <location>
        <begin position="324"/>
        <end position="410"/>
    </location>
</feature>
<comment type="caution">
    <text evidence="2">The sequence shown here is derived from an EMBL/GenBank/DDBJ whole genome shotgun (WGS) entry which is preliminary data.</text>
</comment>
<accession>A0ABN9QCS0</accession>
<dbReference type="Proteomes" id="UP001189429">
    <property type="component" value="Unassembled WGS sequence"/>
</dbReference>
<feature type="compositionally biased region" description="Basic and acidic residues" evidence="1">
    <location>
        <begin position="376"/>
        <end position="389"/>
    </location>
</feature>
<name>A0ABN9QCS0_9DINO</name>
<evidence type="ECO:0000313" key="3">
    <source>
        <dbReference type="Proteomes" id="UP001189429"/>
    </source>
</evidence>
<evidence type="ECO:0000313" key="2">
    <source>
        <dbReference type="EMBL" id="CAK0802366.1"/>
    </source>
</evidence>
<protein>
    <submittedName>
        <fullName evidence="2">Uncharacterized protein</fullName>
    </submittedName>
</protein>
<evidence type="ECO:0000256" key="1">
    <source>
        <dbReference type="SAM" id="MobiDB-lite"/>
    </source>
</evidence>
<reference evidence="2" key="1">
    <citation type="submission" date="2023-10" db="EMBL/GenBank/DDBJ databases">
        <authorList>
            <person name="Chen Y."/>
            <person name="Shah S."/>
            <person name="Dougan E. K."/>
            <person name="Thang M."/>
            <person name="Chan C."/>
        </authorList>
    </citation>
    <scope>NUCLEOTIDE SEQUENCE [LARGE SCALE GENOMIC DNA]</scope>
</reference>
<feature type="compositionally biased region" description="Basic and acidic residues" evidence="1">
    <location>
        <begin position="187"/>
        <end position="222"/>
    </location>
</feature>
<sequence>MRGSCQVGRDGGMCRRWGRRSVQRVPGPRSLAGGPACRSGGLRGGPGFGLAAGGAARAAAGPGRLGRAEGAARGLPHQHQWHPAVLGAGAGGFSLLQFGPGTTGPHFCLALTWRSRHPARGEAHGHRQGLGRSPSLWRDGALASDGLATVERAEAGRQSESEPVSNCAGEAEAVAEADPQQRRRRQREQDVDDLMKEGRVEQRTSEKCEHDSERHDRAEQSGREQVAAKQGEGAQLQLYHDAACSDAADEELASGFFRARSEAELDGQRRRHPCGHGPLPGRRPRPGLIVQFVTEAYGRRDKCEAAGAAATAPTTPLQLLGAMAGGTRSGARGGGPAEPGRTRQYKKDLARGTAGSSGRSPRRRARRGGGGVPAPLEDHGFPSEEEARGRGPVARSSRPVAHFRRQGRTW</sequence>
<feature type="compositionally biased region" description="Basic residues" evidence="1">
    <location>
        <begin position="401"/>
        <end position="410"/>
    </location>
</feature>
<organism evidence="2 3">
    <name type="scientific">Prorocentrum cordatum</name>
    <dbReference type="NCBI Taxonomy" id="2364126"/>
    <lineage>
        <taxon>Eukaryota</taxon>
        <taxon>Sar</taxon>
        <taxon>Alveolata</taxon>
        <taxon>Dinophyceae</taxon>
        <taxon>Prorocentrales</taxon>
        <taxon>Prorocentraceae</taxon>
        <taxon>Prorocentrum</taxon>
    </lineage>
</organism>
<feature type="region of interest" description="Disordered" evidence="1">
    <location>
        <begin position="263"/>
        <end position="286"/>
    </location>
</feature>
<gene>
    <name evidence="2" type="ORF">PCOR1329_LOCUS9910</name>
</gene>
<dbReference type="EMBL" id="CAUYUJ010002781">
    <property type="protein sequence ID" value="CAK0802366.1"/>
    <property type="molecule type" value="Genomic_DNA"/>
</dbReference>
<proteinExistence type="predicted"/>
<keyword evidence="3" id="KW-1185">Reference proteome</keyword>